<dbReference type="SMART" id="SM00100">
    <property type="entry name" value="cNMP"/>
    <property type="match status" value="2"/>
</dbReference>
<feature type="region of interest" description="Disordered" evidence="7">
    <location>
        <begin position="111"/>
        <end position="136"/>
    </location>
</feature>
<dbReference type="SMART" id="SM00220">
    <property type="entry name" value="S_TKc"/>
    <property type="match status" value="1"/>
</dbReference>
<feature type="domain" description="Cyclic nucleotide-binding" evidence="9">
    <location>
        <begin position="174"/>
        <end position="298"/>
    </location>
</feature>
<keyword evidence="11" id="KW-1185">Reference proteome</keyword>
<dbReference type="PANTHER" id="PTHR24353:SF145">
    <property type="match status" value="1"/>
</dbReference>
<feature type="compositionally biased region" description="Low complexity" evidence="7">
    <location>
        <begin position="116"/>
        <end position="130"/>
    </location>
</feature>
<dbReference type="PANTHER" id="PTHR24353">
    <property type="entry name" value="CYCLIC NUCLEOTIDE-DEPENDENT PROTEIN KINASE"/>
    <property type="match status" value="1"/>
</dbReference>
<dbReference type="SUPFAM" id="SSF51206">
    <property type="entry name" value="cAMP-binding domain-like"/>
    <property type="match status" value="2"/>
</dbReference>
<dbReference type="Gene3D" id="3.30.200.20">
    <property type="entry name" value="Phosphorylase Kinase, domain 1"/>
    <property type="match status" value="1"/>
</dbReference>
<keyword evidence="3 6" id="KW-0547">Nucleotide-binding</keyword>
<dbReference type="PROSITE" id="PS50011">
    <property type="entry name" value="PROTEIN_KINASE_DOM"/>
    <property type="match status" value="1"/>
</dbReference>
<dbReference type="Pfam" id="PF00027">
    <property type="entry name" value="cNMP_binding"/>
    <property type="match status" value="2"/>
</dbReference>
<feature type="binding site" evidence="6">
    <location>
        <position position="488"/>
    </location>
    <ligand>
        <name>ATP</name>
        <dbReference type="ChEBI" id="CHEBI:30616"/>
    </ligand>
</feature>
<evidence type="ECO:0000313" key="11">
    <source>
        <dbReference type="Proteomes" id="UP001530400"/>
    </source>
</evidence>
<evidence type="ECO:0000256" key="5">
    <source>
        <dbReference type="ARBA" id="ARBA00022840"/>
    </source>
</evidence>
<dbReference type="InterPro" id="IPR000595">
    <property type="entry name" value="cNMP-bd_dom"/>
</dbReference>
<evidence type="ECO:0000256" key="2">
    <source>
        <dbReference type="ARBA" id="ARBA00022679"/>
    </source>
</evidence>
<dbReference type="Gene3D" id="1.10.510.10">
    <property type="entry name" value="Transferase(Phosphotransferase) domain 1"/>
    <property type="match status" value="1"/>
</dbReference>
<evidence type="ECO:0000313" key="10">
    <source>
        <dbReference type="EMBL" id="KAL3789848.1"/>
    </source>
</evidence>
<keyword evidence="1" id="KW-0723">Serine/threonine-protein kinase</keyword>
<evidence type="ECO:0000259" key="8">
    <source>
        <dbReference type="PROSITE" id="PS50011"/>
    </source>
</evidence>
<dbReference type="GO" id="GO:0004674">
    <property type="term" value="F:protein serine/threonine kinase activity"/>
    <property type="evidence" value="ECO:0007669"/>
    <property type="project" value="UniProtKB-KW"/>
</dbReference>
<gene>
    <name evidence="10" type="ORF">ACHAWO_011654</name>
</gene>
<dbReference type="PRINTS" id="PR00103">
    <property type="entry name" value="CAMPKINASE"/>
</dbReference>
<dbReference type="Gene3D" id="2.60.120.10">
    <property type="entry name" value="Jelly Rolls"/>
    <property type="match status" value="2"/>
</dbReference>
<keyword evidence="5 6" id="KW-0067">ATP-binding</keyword>
<feature type="domain" description="Protein kinase" evidence="8">
    <location>
        <begin position="451"/>
        <end position="597"/>
    </location>
</feature>
<keyword evidence="4" id="KW-0418">Kinase</keyword>
<evidence type="ECO:0000256" key="6">
    <source>
        <dbReference type="PROSITE-ProRule" id="PRU10141"/>
    </source>
</evidence>
<dbReference type="EMBL" id="JALLPJ020000513">
    <property type="protein sequence ID" value="KAL3789848.1"/>
    <property type="molecule type" value="Genomic_DNA"/>
</dbReference>
<dbReference type="SUPFAM" id="SSF56112">
    <property type="entry name" value="Protein kinase-like (PK-like)"/>
    <property type="match status" value="1"/>
</dbReference>
<dbReference type="PROSITE" id="PS50042">
    <property type="entry name" value="CNMP_BINDING_3"/>
    <property type="match status" value="2"/>
</dbReference>
<dbReference type="GO" id="GO:0005524">
    <property type="term" value="F:ATP binding"/>
    <property type="evidence" value="ECO:0007669"/>
    <property type="project" value="UniProtKB-UniRule"/>
</dbReference>
<dbReference type="AlphaFoldDB" id="A0ABD3PNT9"/>
<dbReference type="PROSITE" id="PS00107">
    <property type="entry name" value="PROTEIN_KINASE_ATP"/>
    <property type="match status" value="1"/>
</dbReference>
<dbReference type="Proteomes" id="UP001530400">
    <property type="component" value="Unassembled WGS sequence"/>
</dbReference>
<evidence type="ECO:0008006" key="12">
    <source>
        <dbReference type="Google" id="ProtNLM"/>
    </source>
</evidence>
<comment type="caution">
    <text evidence="10">The sequence shown here is derived from an EMBL/GenBank/DDBJ whole genome shotgun (WGS) entry which is preliminary data.</text>
</comment>
<evidence type="ECO:0000256" key="3">
    <source>
        <dbReference type="ARBA" id="ARBA00022741"/>
    </source>
</evidence>
<dbReference type="CDD" id="cd00038">
    <property type="entry name" value="CAP_ED"/>
    <property type="match status" value="2"/>
</dbReference>
<evidence type="ECO:0000256" key="4">
    <source>
        <dbReference type="ARBA" id="ARBA00022777"/>
    </source>
</evidence>
<reference evidence="10 11" key="1">
    <citation type="submission" date="2024-10" db="EMBL/GenBank/DDBJ databases">
        <title>Updated reference genomes for cyclostephanoid diatoms.</title>
        <authorList>
            <person name="Roberts W.R."/>
            <person name="Alverson A.J."/>
        </authorList>
    </citation>
    <scope>NUCLEOTIDE SEQUENCE [LARGE SCALE GENOMIC DNA]</scope>
    <source>
        <strain evidence="10 11">AJA010-31</strain>
    </source>
</reference>
<dbReference type="InterPro" id="IPR018490">
    <property type="entry name" value="cNMP-bd_dom_sf"/>
</dbReference>
<accession>A0ABD3PNT9</accession>
<dbReference type="PROSITE" id="PS00888">
    <property type="entry name" value="CNMP_BINDING_1"/>
    <property type="match status" value="2"/>
</dbReference>
<evidence type="ECO:0000259" key="9">
    <source>
        <dbReference type="PROSITE" id="PS50042"/>
    </source>
</evidence>
<feature type="domain" description="Cyclic nucleotide-binding" evidence="9">
    <location>
        <begin position="306"/>
        <end position="408"/>
    </location>
</feature>
<keyword evidence="2" id="KW-0808">Transferase</keyword>
<proteinExistence type="predicted"/>
<evidence type="ECO:0000256" key="7">
    <source>
        <dbReference type="SAM" id="MobiDB-lite"/>
    </source>
</evidence>
<dbReference type="InterPro" id="IPR000719">
    <property type="entry name" value="Prot_kinase_dom"/>
</dbReference>
<dbReference type="PROSITE" id="PS00889">
    <property type="entry name" value="CNMP_BINDING_2"/>
    <property type="match status" value="1"/>
</dbReference>
<feature type="non-terminal residue" evidence="10">
    <location>
        <position position="1"/>
    </location>
</feature>
<dbReference type="InterPro" id="IPR014710">
    <property type="entry name" value="RmlC-like_jellyroll"/>
</dbReference>
<dbReference type="InterPro" id="IPR017441">
    <property type="entry name" value="Protein_kinase_ATP_BS"/>
</dbReference>
<sequence>GSCRYKFEWFVLKRDEKCFHAPIEILTHLTTQCMGEDMNLLCPCSSKASKGQVHDVSDSMDMGAGSSLGKGMNFQGKPLDASDIKSLKDAKDEIRRLRQIAKEALTKNDELERKCSTTSSSSGERSASTARRNKNEARAAVMAHSIDKDFVKMTVPKSDMVRNLIYHSIKRNMLFRACAEEELQDLIDAFDTATFKAGDTVIKQGDDGDLFFVVEEGKLDILVSKDGAGSSEEIIVGVPYTSGSSFGELALMYGSPRAATIRANSDCVLWSLHSQQFKGITKSHKQKRVEIIIDTIRKVKIGGSVLGDVLHPDDIDAMALATESDSFEKGTVIIRQGESGDAFYIIESGTVDVFKAENGDEAIAHLTSGHFFGEKALLSEDVRQATCIASSDVKCLTLMREDFVRMLGNLQDLIGGDHPVSPLNVASDQTQKVEEGIKQMTLSHSYDLSDLQAGRTLGVGAFGRVKIVKIKPGKVPKLGNPNQTYALKCLSKRCIVDSGLQDHVINEKKIMEELNHPFILTFHCAMQDEHQIYFLLEVLLGGELFRTLRCEGQFPESWSRFYAASVMLAFCQIHGKKIAYRDLKPEVRLALWVYFFS</sequence>
<dbReference type="InterPro" id="IPR018488">
    <property type="entry name" value="cNMP-bd_CS"/>
</dbReference>
<evidence type="ECO:0000256" key="1">
    <source>
        <dbReference type="ARBA" id="ARBA00022527"/>
    </source>
</evidence>
<dbReference type="InterPro" id="IPR011009">
    <property type="entry name" value="Kinase-like_dom_sf"/>
</dbReference>
<name>A0ABD3PNT9_9STRA</name>
<dbReference type="Pfam" id="PF00069">
    <property type="entry name" value="Pkinase"/>
    <property type="match status" value="1"/>
</dbReference>
<protein>
    <recommendedName>
        <fullName evidence="12">cGMP-dependent protein kinase</fullName>
    </recommendedName>
</protein>
<organism evidence="10 11">
    <name type="scientific">Cyclotella atomus</name>
    <dbReference type="NCBI Taxonomy" id="382360"/>
    <lineage>
        <taxon>Eukaryota</taxon>
        <taxon>Sar</taxon>
        <taxon>Stramenopiles</taxon>
        <taxon>Ochrophyta</taxon>
        <taxon>Bacillariophyta</taxon>
        <taxon>Coscinodiscophyceae</taxon>
        <taxon>Thalassiosirophycidae</taxon>
        <taxon>Stephanodiscales</taxon>
        <taxon>Stephanodiscaceae</taxon>
        <taxon>Cyclotella</taxon>
    </lineage>
</organism>